<evidence type="ECO:0000313" key="25">
    <source>
        <dbReference type="Proteomes" id="UP000183809"/>
    </source>
</evidence>
<dbReference type="EMBL" id="MNUE01000024">
    <property type="protein sequence ID" value="OJD34310.1"/>
    <property type="molecule type" value="Genomic_DNA"/>
</dbReference>
<feature type="transmembrane region" description="Helical" evidence="21">
    <location>
        <begin position="438"/>
        <end position="462"/>
    </location>
</feature>
<dbReference type="InterPro" id="IPR013083">
    <property type="entry name" value="Znf_RING/FYVE/PHD"/>
</dbReference>
<dbReference type="SUPFAM" id="SSF57850">
    <property type="entry name" value="RING/U-box"/>
    <property type="match status" value="1"/>
</dbReference>
<comment type="catalytic activity">
    <reaction evidence="1">
        <text>S-ubiquitinyl-[E2 ubiquitin-conjugating enzyme]-L-cysteine + [acceptor protein]-L-lysine = [E2 ubiquitin-conjugating enzyme]-L-cysteine + N(6)-ubiquitinyl-[acceptor protein]-L-lysine.</text>
        <dbReference type="EC" id="2.3.2.27"/>
    </reaction>
</comment>
<keyword evidence="9 19" id="KW-0863">Zinc-finger</keyword>
<evidence type="ECO:0000256" key="13">
    <source>
        <dbReference type="ARBA" id="ARBA00023136"/>
    </source>
</evidence>
<dbReference type="GO" id="GO:0044695">
    <property type="term" value="C:Dsc E3 ubiquitin ligase complex"/>
    <property type="evidence" value="ECO:0007669"/>
    <property type="project" value="TreeGrafter"/>
</dbReference>
<comment type="pathway">
    <text evidence="3">Protein modification; protein ubiquitination.</text>
</comment>
<evidence type="ECO:0000256" key="1">
    <source>
        <dbReference type="ARBA" id="ARBA00000900"/>
    </source>
</evidence>
<evidence type="ECO:0000256" key="8">
    <source>
        <dbReference type="ARBA" id="ARBA00022729"/>
    </source>
</evidence>
<dbReference type="PROSITE" id="PS50089">
    <property type="entry name" value="ZF_RING_2"/>
    <property type="match status" value="1"/>
</dbReference>
<keyword evidence="24" id="KW-0436">Ligase</keyword>
<comment type="caution">
    <text evidence="24">The sequence shown here is derived from an EMBL/GenBank/DDBJ whole genome shotgun (WGS) entry which is preliminary data.</text>
</comment>
<dbReference type="OrthoDB" id="9984778at2759"/>
<evidence type="ECO:0000256" key="22">
    <source>
        <dbReference type="SAM" id="SignalP"/>
    </source>
</evidence>
<dbReference type="Pfam" id="PF11145">
    <property type="entry name" value="DUF2921"/>
    <property type="match status" value="2"/>
</dbReference>
<evidence type="ECO:0000256" key="11">
    <source>
        <dbReference type="ARBA" id="ARBA00022833"/>
    </source>
</evidence>
<dbReference type="GO" id="GO:0016874">
    <property type="term" value="F:ligase activity"/>
    <property type="evidence" value="ECO:0007669"/>
    <property type="project" value="UniProtKB-KW"/>
</dbReference>
<evidence type="ECO:0000256" key="21">
    <source>
        <dbReference type="SAM" id="Phobius"/>
    </source>
</evidence>
<keyword evidence="25" id="KW-1185">Reference proteome</keyword>
<feature type="transmembrane region" description="Helical" evidence="21">
    <location>
        <begin position="570"/>
        <end position="591"/>
    </location>
</feature>
<dbReference type="InterPro" id="IPR050731">
    <property type="entry name" value="HRD1_E3_ubiq-ligases"/>
</dbReference>
<evidence type="ECO:0000256" key="4">
    <source>
        <dbReference type="ARBA" id="ARBA00012483"/>
    </source>
</evidence>
<evidence type="ECO:0000313" key="24">
    <source>
        <dbReference type="EMBL" id="OJD34310.1"/>
    </source>
</evidence>
<protein>
    <recommendedName>
        <fullName evidence="16">DSC E3 ubiquitin ligase complex subunit A</fullName>
        <ecNumber evidence="4">2.3.2.27</ecNumber>
    </recommendedName>
    <alternativeName>
        <fullName evidence="17">Defective for SREBP cleavage protein A</fullName>
    </alternativeName>
    <alternativeName>
        <fullName evidence="18">RING-type E3 ubiquitin transferase dscA</fullName>
    </alternativeName>
</protein>
<evidence type="ECO:0000256" key="6">
    <source>
        <dbReference type="ARBA" id="ARBA00022692"/>
    </source>
</evidence>
<dbReference type="Pfam" id="PF13639">
    <property type="entry name" value="zf-RING_2"/>
    <property type="match status" value="1"/>
</dbReference>
<comment type="function">
    <text evidence="14">Catalytic component of the DSC E3 ubiquitin ligase complex which is required for the srbA transcriptional activator proteolytic cleavage to release the soluble transcription factor from the membrane in low oxygen or sterol conditions. Required for growth during hypoxia and triazole drug susceptibility, as well as for virulence in a murine model of invasive pulmonary aspergillosis (IPA).</text>
</comment>
<organism evidence="24 25">
    <name type="scientific">Diplodia corticola</name>
    <dbReference type="NCBI Taxonomy" id="236234"/>
    <lineage>
        <taxon>Eukaryota</taxon>
        <taxon>Fungi</taxon>
        <taxon>Dikarya</taxon>
        <taxon>Ascomycota</taxon>
        <taxon>Pezizomycotina</taxon>
        <taxon>Dothideomycetes</taxon>
        <taxon>Dothideomycetes incertae sedis</taxon>
        <taxon>Botryosphaeriales</taxon>
        <taxon>Botryosphaeriaceae</taxon>
        <taxon>Diplodia</taxon>
    </lineage>
</organism>
<evidence type="ECO:0000256" key="18">
    <source>
        <dbReference type="ARBA" id="ARBA00082128"/>
    </source>
</evidence>
<dbReference type="GO" id="GO:0061630">
    <property type="term" value="F:ubiquitin protein ligase activity"/>
    <property type="evidence" value="ECO:0007669"/>
    <property type="project" value="UniProtKB-EC"/>
</dbReference>
<dbReference type="GO" id="GO:0043161">
    <property type="term" value="P:proteasome-mediated ubiquitin-dependent protein catabolic process"/>
    <property type="evidence" value="ECO:0007669"/>
    <property type="project" value="TreeGrafter"/>
</dbReference>
<dbReference type="GO" id="GO:0008270">
    <property type="term" value="F:zinc ion binding"/>
    <property type="evidence" value="ECO:0007669"/>
    <property type="project" value="UniProtKB-KW"/>
</dbReference>
<evidence type="ECO:0000256" key="3">
    <source>
        <dbReference type="ARBA" id="ARBA00004906"/>
    </source>
</evidence>
<name>A0A1J9QZ09_9PEZI</name>
<proteinExistence type="predicted"/>
<evidence type="ECO:0000256" key="19">
    <source>
        <dbReference type="PROSITE-ProRule" id="PRU00175"/>
    </source>
</evidence>
<keyword evidence="13 21" id="KW-0472">Membrane</keyword>
<feature type="region of interest" description="Disordered" evidence="20">
    <location>
        <begin position="473"/>
        <end position="505"/>
    </location>
</feature>
<comment type="subcellular location">
    <subcellularLocation>
        <location evidence="2">Endomembrane system</location>
        <topology evidence="2">Multi-pass membrane protein</topology>
    </subcellularLocation>
</comment>
<evidence type="ECO:0000256" key="5">
    <source>
        <dbReference type="ARBA" id="ARBA00022679"/>
    </source>
</evidence>
<keyword evidence="6 21" id="KW-0812">Transmembrane</keyword>
<dbReference type="PANTHER" id="PTHR22763:SF162">
    <property type="entry name" value="TRANSMEMBRANE E3 UBIQUITIN-PROTEIN LIGASE 1"/>
    <property type="match status" value="1"/>
</dbReference>
<keyword evidence="5" id="KW-0808">Transferase</keyword>
<feature type="compositionally biased region" description="Low complexity" evidence="20">
    <location>
        <begin position="481"/>
        <end position="492"/>
    </location>
</feature>
<comment type="subunit">
    <text evidence="15">Component of the DSC E3 ubiquitin ligase complex composed of dscA, dscB, dscC and dscD.</text>
</comment>
<dbReference type="SMART" id="SM00184">
    <property type="entry name" value="RING"/>
    <property type="match status" value="1"/>
</dbReference>
<evidence type="ECO:0000256" key="20">
    <source>
        <dbReference type="SAM" id="MobiDB-lite"/>
    </source>
</evidence>
<dbReference type="EC" id="2.3.2.27" evidence="4"/>
<evidence type="ECO:0000256" key="7">
    <source>
        <dbReference type="ARBA" id="ARBA00022723"/>
    </source>
</evidence>
<feature type="transmembrane region" description="Helical" evidence="21">
    <location>
        <begin position="637"/>
        <end position="656"/>
    </location>
</feature>
<dbReference type="RefSeq" id="XP_020130570.1">
    <property type="nucleotide sequence ID" value="XM_020273162.1"/>
</dbReference>
<dbReference type="PANTHER" id="PTHR22763">
    <property type="entry name" value="RING ZINC FINGER PROTEIN"/>
    <property type="match status" value="1"/>
</dbReference>
<keyword evidence="10" id="KW-0833">Ubl conjugation pathway</keyword>
<dbReference type="Gene3D" id="3.30.40.10">
    <property type="entry name" value="Zinc/RING finger domain, C3HC4 (zinc finger)"/>
    <property type="match status" value="1"/>
</dbReference>
<feature type="compositionally biased region" description="Polar residues" evidence="20">
    <location>
        <begin position="493"/>
        <end position="503"/>
    </location>
</feature>
<dbReference type="FunFam" id="3.30.40.10:FF:000626">
    <property type="entry name" value="Transmembrane ubiquitin ligase 1"/>
    <property type="match status" value="1"/>
</dbReference>
<dbReference type="GO" id="GO:0012505">
    <property type="term" value="C:endomembrane system"/>
    <property type="evidence" value="ECO:0007669"/>
    <property type="project" value="UniProtKB-SubCell"/>
</dbReference>
<dbReference type="InterPro" id="IPR001841">
    <property type="entry name" value="Znf_RING"/>
</dbReference>
<feature type="transmembrane region" description="Helical" evidence="21">
    <location>
        <begin position="380"/>
        <end position="398"/>
    </location>
</feature>
<evidence type="ECO:0000256" key="10">
    <source>
        <dbReference type="ARBA" id="ARBA00022786"/>
    </source>
</evidence>
<keyword evidence="8 22" id="KW-0732">Signal</keyword>
<feature type="compositionally biased region" description="Low complexity" evidence="20">
    <location>
        <begin position="726"/>
        <end position="741"/>
    </location>
</feature>
<dbReference type="AlphaFoldDB" id="A0A1J9QZ09"/>
<dbReference type="GeneID" id="31013422"/>
<feature type="domain" description="RING-type" evidence="23">
    <location>
        <begin position="756"/>
        <end position="823"/>
    </location>
</feature>
<dbReference type="Proteomes" id="UP000183809">
    <property type="component" value="Unassembled WGS sequence"/>
</dbReference>
<dbReference type="STRING" id="236234.A0A1J9QZ09"/>
<evidence type="ECO:0000256" key="17">
    <source>
        <dbReference type="ARBA" id="ARBA00077885"/>
    </source>
</evidence>
<feature type="signal peptide" evidence="22">
    <location>
        <begin position="1"/>
        <end position="22"/>
    </location>
</feature>
<evidence type="ECO:0000256" key="15">
    <source>
        <dbReference type="ARBA" id="ARBA00063126"/>
    </source>
</evidence>
<evidence type="ECO:0000256" key="12">
    <source>
        <dbReference type="ARBA" id="ARBA00022989"/>
    </source>
</evidence>
<evidence type="ECO:0000256" key="9">
    <source>
        <dbReference type="ARBA" id="ARBA00022771"/>
    </source>
</evidence>
<dbReference type="InterPro" id="IPR021319">
    <property type="entry name" value="DUF2921"/>
</dbReference>
<keyword evidence="11" id="KW-0862">Zinc</keyword>
<keyword evidence="7" id="KW-0479">Metal-binding</keyword>
<keyword evidence="12 21" id="KW-1133">Transmembrane helix</keyword>
<reference evidence="24 25" key="1">
    <citation type="submission" date="2016-10" db="EMBL/GenBank/DDBJ databases">
        <title>Proteomics and genomics reveal pathogen-plant mechanisms compatible with a hemibiotrophic lifestyle of Diplodia corticola.</title>
        <authorList>
            <person name="Fernandes I."/>
            <person name="De Jonge R."/>
            <person name="Van De Peer Y."/>
            <person name="Devreese B."/>
            <person name="Alves A."/>
            <person name="Esteves A.C."/>
        </authorList>
    </citation>
    <scope>NUCLEOTIDE SEQUENCE [LARGE SCALE GENOMIC DNA]</scope>
    <source>
        <strain evidence="24 25">CBS 112549</strain>
    </source>
</reference>
<gene>
    <name evidence="24" type="ORF">BKCO1_2400063</name>
</gene>
<evidence type="ECO:0000259" key="23">
    <source>
        <dbReference type="PROSITE" id="PS50089"/>
    </source>
</evidence>
<evidence type="ECO:0000256" key="14">
    <source>
        <dbReference type="ARBA" id="ARBA00056116"/>
    </source>
</evidence>
<accession>A0A1J9QZ09</accession>
<feature type="region of interest" description="Disordered" evidence="20">
    <location>
        <begin position="723"/>
        <end position="747"/>
    </location>
</feature>
<evidence type="ECO:0000256" key="16">
    <source>
        <dbReference type="ARBA" id="ARBA00071072"/>
    </source>
</evidence>
<feature type="chain" id="PRO_5012068951" description="DSC E3 ubiquitin ligase complex subunit A" evidence="22">
    <location>
        <begin position="23"/>
        <end position="829"/>
    </location>
</feature>
<feature type="transmembrane region" description="Helical" evidence="21">
    <location>
        <begin position="597"/>
        <end position="616"/>
    </location>
</feature>
<evidence type="ECO:0000256" key="2">
    <source>
        <dbReference type="ARBA" id="ARBA00004127"/>
    </source>
</evidence>
<sequence>MANSPPPFLFLLVIFLFLYLSPDPQAPVASRKLDRIVDRERAALDALNNSTFGDLQPGPDGQRWLNLTGLKKDHGFHWNLLDTVRDRARDQARYVLGEDTVGLIDGSSDRLPLVYHNITGFVQGTWRSTKTYPGPHLNLSAVTPHGTYSSEDWTRNVTSAGGDIRIHFREKDHGEPWNTTAREVVARVTIGEDTSYGNWWDMRLHGLHLEDTGTVVLTTTSEKFDGIFALPHFLLSKHAFTLGQALLNRTLNATIEEQKAGAIEDFSPWSSVVEGEQELFSVPHCEYVMYLQQHPLPLQSLESSAYGNGLAMKFFEDELRNPYRISPNLPPEMTMSMIAFSPDCGFIIESNGPPDVPPQEGKHLVGPKTEAYAIVARRHIILFALVIGSQLVLLVRQMKEASTPSTRSRISFYTIALLALGDGFTLLGFAFVGMSYEAITLILLATAYVAFLSAVFFGMGFLKEIWTVQSTERSREERRSNAASTRATPTATQPGSRSETPAAQPSAPVISAAGADSLPLPVTARQAINSGATPIIIPSDQDVDAEIAENENNTTATDNEQSSRYGFGTVYFRFYLLLFGLVFLSLHATTWPSSLQAVYSTLLIFTYFSFWTPQIYRNVMRNCRRALRWDYVAGQSVLRLLPFYYLFAYRGNILLLKPDLKFLAALTGWVWLQVCALLSQEHLGPRFFVRESWVPPAYDYHPVLRADEEGACLPSGGKVLAGEDSSGGSATSSSPSPSSATKAGESRDKGKKVFDCAICMQDLEVPVIPAAGGSGGGDADGGGALSGGLLARRAYMVTPCRHIFHSVCLEGWMRYRLQCPICRETLPPL</sequence>
<feature type="transmembrane region" description="Helical" evidence="21">
    <location>
        <begin position="410"/>
        <end position="432"/>
    </location>
</feature>